<dbReference type="InterPro" id="IPR009091">
    <property type="entry name" value="RCC1/BLIP-II"/>
</dbReference>
<accession>A0ABS3X6T9</accession>
<feature type="region of interest" description="Disordered" evidence="1">
    <location>
        <begin position="347"/>
        <end position="386"/>
    </location>
</feature>
<reference evidence="2 3" key="1">
    <citation type="submission" date="2020-11" db="EMBL/GenBank/DDBJ databases">
        <title>Streptomyces spirodelae sp. nov., isolated from duckweed.</title>
        <authorList>
            <person name="Saimee Y."/>
            <person name="Duangmal K."/>
        </authorList>
    </citation>
    <scope>NUCLEOTIDE SEQUENCE [LARGE SCALE GENOMIC DNA]</scope>
    <source>
        <strain evidence="2 3">S16-07</strain>
    </source>
</reference>
<feature type="compositionally biased region" description="Low complexity" evidence="1">
    <location>
        <begin position="353"/>
        <end position="365"/>
    </location>
</feature>
<comment type="caution">
    <text evidence="2">The sequence shown here is derived from an EMBL/GenBank/DDBJ whole genome shotgun (WGS) entry which is preliminary data.</text>
</comment>
<dbReference type="Pfam" id="PF13540">
    <property type="entry name" value="RCC1_2"/>
    <property type="match status" value="3"/>
</dbReference>
<dbReference type="SUPFAM" id="SSF50985">
    <property type="entry name" value="RCC1/BLIP-II"/>
    <property type="match status" value="1"/>
</dbReference>
<proteinExistence type="predicted"/>
<protein>
    <submittedName>
        <fullName evidence="2">Uncharacterized protein</fullName>
    </submittedName>
</protein>
<dbReference type="RefSeq" id="WP_209238183.1">
    <property type="nucleotide sequence ID" value="NZ_JADKMA010000015.1"/>
</dbReference>
<dbReference type="Proteomes" id="UP001519064">
    <property type="component" value="Unassembled WGS sequence"/>
</dbReference>
<dbReference type="EMBL" id="JADKMA010000015">
    <property type="protein sequence ID" value="MBO8191090.1"/>
    <property type="molecule type" value="Genomic_DNA"/>
</dbReference>
<dbReference type="Gene3D" id="2.130.10.30">
    <property type="entry name" value="Regulator of chromosome condensation 1/beta-lactamase-inhibitor protein II"/>
    <property type="match status" value="2"/>
</dbReference>
<dbReference type="InterPro" id="IPR000408">
    <property type="entry name" value="Reg_chr_condens"/>
</dbReference>
<sequence length="518" mass="52782">MPEPASESGLLTVSHTAAVAAADGPVTRVVGAGKDGEGNTHASDLGHKTAGKHITAISAGQNHALALTDDGHIIGAGPDRQQLADLSTQAADKRITAIAAGDSHSLAVTDDGHIIAAAGEQYHEAGDSYKKCISELLSQTKGKRVTAIAAAWFSSLALTDDGQVIGAGAGLWDQAPSLADMAKGKRVTAVANAWYRSFALTDDGQVIGAGDDKYRALSGLLSQAKGKRIIAVSSGQWHSLALTDDGQVIGAGKEYCGEITKLIAETAGKRVTAIAASKVYSLALTAEGQVIAVGDNEHEVVSELKHKTQGKKATAITAGDTCALALVKQPPRMMAGQATVAGLPQATAPNELGASGARPSAAPASQHTSLTSDSLKKGENQSIQISQGESSITTILSGGVRTVHGTVTAATAQAGTNAPLVAALTAMSLDVTVTSTNDEAPSPTVHLKFNEITINGQQQPTAPAPNTTLALDNGGKAVLNRQQPNDTGIDVTAVALFDHSGHEVMRLGHISAHLPIAT</sequence>
<keyword evidence="3" id="KW-1185">Reference proteome</keyword>
<dbReference type="PROSITE" id="PS00626">
    <property type="entry name" value="RCC1_2"/>
    <property type="match status" value="3"/>
</dbReference>
<dbReference type="InterPro" id="IPR051553">
    <property type="entry name" value="Ran_GTPase-activating"/>
</dbReference>
<evidence type="ECO:0000313" key="2">
    <source>
        <dbReference type="EMBL" id="MBO8191090.1"/>
    </source>
</evidence>
<dbReference type="PANTHER" id="PTHR45982:SF1">
    <property type="entry name" value="REGULATOR OF CHROMOSOME CONDENSATION"/>
    <property type="match status" value="1"/>
</dbReference>
<evidence type="ECO:0000313" key="3">
    <source>
        <dbReference type="Proteomes" id="UP001519064"/>
    </source>
</evidence>
<gene>
    <name evidence="2" type="ORF">ITI46_05190</name>
</gene>
<name>A0ABS3X6T9_9ACTN</name>
<organism evidence="2 3">
    <name type="scientific">Streptomyces oryzae</name>
    <dbReference type="NCBI Taxonomy" id="1434886"/>
    <lineage>
        <taxon>Bacteria</taxon>
        <taxon>Bacillati</taxon>
        <taxon>Actinomycetota</taxon>
        <taxon>Actinomycetes</taxon>
        <taxon>Kitasatosporales</taxon>
        <taxon>Streptomycetaceae</taxon>
        <taxon>Streptomyces</taxon>
    </lineage>
</organism>
<evidence type="ECO:0000256" key="1">
    <source>
        <dbReference type="SAM" id="MobiDB-lite"/>
    </source>
</evidence>
<dbReference type="PANTHER" id="PTHR45982">
    <property type="entry name" value="REGULATOR OF CHROMOSOME CONDENSATION"/>
    <property type="match status" value="1"/>
</dbReference>
<dbReference type="NCBIfam" id="NF040603">
    <property type="entry name" value="choice_anch_P"/>
    <property type="match status" value="1"/>
</dbReference>